<feature type="compositionally biased region" description="Polar residues" evidence="1">
    <location>
        <begin position="21"/>
        <end position="30"/>
    </location>
</feature>
<reference evidence="2 3" key="1">
    <citation type="submission" date="2024-10" db="EMBL/GenBank/DDBJ databases">
        <authorList>
            <person name="Kim D."/>
        </authorList>
    </citation>
    <scope>NUCLEOTIDE SEQUENCE [LARGE SCALE GENOMIC DNA]</scope>
    <source>
        <strain evidence="2">BH-2024</strain>
    </source>
</reference>
<gene>
    <name evidence="2" type="ORF">niasHT_005001</name>
</gene>
<feature type="region of interest" description="Disordered" evidence="1">
    <location>
        <begin position="1"/>
        <end position="30"/>
    </location>
</feature>
<comment type="caution">
    <text evidence="2">The sequence shown here is derived from an EMBL/GenBank/DDBJ whole genome shotgun (WGS) entry which is preliminary data.</text>
</comment>
<dbReference type="AlphaFoldDB" id="A0ABD2M2C4"/>
<proteinExistence type="predicted"/>
<protein>
    <submittedName>
        <fullName evidence="2">Uncharacterized protein</fullName>
    </submittedName>
</protein>
<sequence>MNGSNASGIENDYRKKRQSSHKLLTNPTQQTDHPCQLLTLKIPFFEPFGHGAIVARSVRLVFPVKASPLSRTVCLRFDAFSWMRIQKVLPCPSLLFRSFRFLSPMLLNLRDSSYDGSATEGENWKGPIGRHFAAVEGPADCSTEQSEVNKFEERIFRSCAARLSCPNPPDGLAFRSRTELGPKVRWRKVNFENARTKWLLIQRKVRTEWGE</sequence>
<evidence type="ECO:0000313" key="2">
    <source>
        <dbReference type="EMBL" id="KAL3120925.1"/>
    </source>
</evidence>
<organism evidence="2 3">
    <name type="scientific">Heterodera trifolii</name>
    <dbReference type="NCBI Taxonomy" id="157864"/>
    <lineage>
        <taxon>Eukaryota</taxon>
        <taxon>Metazoa</taxon>
        <taxon>Ecdysozoa</taxon>
        <taxon>Nematoda</taxon>
        <taxon>Chromadorea</taxon>
        <taxon>Rhabditida</taxon>
        <taxon>Tylenchina</taxon>
        <taxon>Tylenchomorpha</taxon>
        <taxon>Tylenchoidea</taxon>
        <taxon>Heteroderidae</taxon>
        <taxon>Heteroderinae</taxon>
        <taxon>Heterodera</taxon>
    </lineage>
</organism>
<evidence type="ECO:0000256" key="1">
    <source>
        <dbReference type="SAM" id="MobiDB-lite"/>
    </source>
</evidence>
<dbReference type="Proteomes" id="UP001620626">
    <property type="component" value="Unassembled WGS sequence"/>
</dbReference>
<name>A0ABD2M2C4_9BILA</name>
<dbReference type="EMBL" id="JBICBT010000203">
    <property type="protein sequence ID" value="KAL3120925.1"/>
    <property type="molecule type" value="Genomic_DNA"/>
</dbReference>
<keyword evidence="3" id="KW-1185">Reference proteome</keyword>
<evidence type="ECO:0000313" key="3">
    <source>
        <dbReference type="Proteomes" id="UP001620626"/>
    </source>
</evidence>
<accession>A0ABD2M2C4</accession>